<protein>
    <submittedName>
        <fullName evidence="2">Uncharacterized protein</fullName>
    </submittedName>
</protein>
<feature type="region of interest" description="Disordered" evidence="1">
    <location>
        <begin position="201"/>
        <end position="223"/>
    </location>
</feature>
<gene>
    <name evidence="2" type="ORF">PoB_001775400</name>
</gene>
<dbReference type="EMBL" id="BLXT01002115">
    <property type="protein sequence ID" value="GFN91248.1"/>
    <property type="molecule type" value="Genomic_DNA"/>
</dbReference>
<evidence type="ECO:0000313" key="3">
    <source>
        <dbReference type="Proteomes" id="UP000735302"/>
    </source>
</evidence>
<comment type="caution">
    <text evidence="2">The sequence shown here is derived from an EMBL/GenBank/DDBJ whole genome shotgun (WGS) entry which is preliminary data.</text>
</comment>
<feature type="region of interest" description="Disordered" evidence="1">
    <location>
        <begin position="247"/>
        <end position="287"/>
    </location>
</feature>
<evidence type="ECO:0000256" key="1">
    <source>
        <dbReference type="SAM" id="MobiDB-lite"/>
    </source>
</evidence>
<evidence type="ECO:0000313" key="2">
    <source>
        <dbReference type="EMBL" id="GFN91248.1"/>
    </source>
</evidence>
<proteinExistence type="predicted"/>
<dbReference type="Proteomes" id="UP000735302">
    <property type="component" value="Unassembled WGS sequence"/>
</dbReference>
<accession>A0AAV3ZA55</accession>
<keyword evidence="3" id="KW-1185">Reference proteome</keyword>
<sequence>MAVSYLFTYGLVYHLCIVNMETANAVTLPFRDTASTTPPVVFGRTPPTWRRTVALGRDNYGQDTVQDIRSVLERCPSYLPVFLSTCDVNLYTCSGRCGQILNDKPVSCERGSSSGKAVGYHPRRPRFDSQSGPNQIFIAAPLCLPSTKWVARSLRTRRNDQCPDELAEFQEKFGHFQAVSSVCTKDGYRIVDSCIPEIQLDTSNKSNENEDGQTDGSLADVPHNLDNTRSNLIVGDWILADNADGNSSHANASMEPLHGTEGQAKDADLNEGEETSNRTREEQSITTGLVVTDPSTGISYINQSILACNRLMALKLSRSTASASPSLYDTSAWASSVPIRWSRRLFVESKLEPEQVILFDNTELVDFVDSPPPSVSPRHCSSRFQLSCWKQIEPQSCWFLSLTNMATFCEHARAVYSSLLDNNGRANLSEIYQNLNFSEEDEEEMEDHFLPNYSPYDPYASPRENKTDLISISEFVGNSSNASCSVRNFKGGSRGMRNIFFSLTMNLNHESGVFVVANNEPDAVGWEKIHCKMANAEENALSDSDCDRVYCSFGFFFAPGFELNSACMKPTLLEISFIFRGIDSSILSQVLDLVQDASGHYGSDMVVTALGGFVDMKLGSMAYTDTYRIYNVSLSDESDLIPSTLALLKSLQRIELSERLRFPEWIQVCFVFSQITTEESSNEEIDALIVNREMVQNRCDKIHLHARSVTSVSLHVAGGAVQVRDNASMERGDFEGNGAMAVCGEGCPWLAGTFVLLVFLQLEIALKAF</sequence>
<dbReference type="AlphaFoldDB" id="A0AAV3ZA55"/>
<organism evidence="2 3">
    <name type="scientific">Plakobranchus ocellatus</name>
    <dbReference type="NCBI Taxonomy" id="259542"/>
    <lineage>
        <taxon>Eukaryota</taxon>
        <taxon>Metazoa</taxon>
        <taxon>Spiralia</taxon>
        <taxon>Lophotrochozoa</taxon>
        <taxon>Mollusca</taxon>
        <taxon>Gastropoda</taxon>
        <taxon>Heterobranchia</taxon>
        <taxon>Euthyneura</taxon>
        <taxon>Panpulmonata</taxon>
        <taxon>Sacoglossa</taxon>
        <taxon>Placobranchoidea</taxon>
        <taxon>Plakobranchidae</taxon>
        <taxon>Plakobranchus</taxon>
    </lineage>
</organism>
<name>A0AAV3ZA55_9GAST</name>
<feature type="region of interest" description="Disordered" evidence="1">
    <location>
        <begin position="112"/>
        <end position="131"/>
    </location>
</feature>
<reference evidence="2 3" key="1">
    <citation type="journal article" date="2021" name="Elife">
        <title>Chloroplast acquisition without the gene transfer in kleptoplastic sea slugs, Plakobranchus ocellatus.</title>
        <authorList>
            <person name="Maeda T."/>
            <person name="Takahashi S."/>
            <person name="Yoshida T."/>
            <person name="Shimamura S."/>
            <person name="Takaki Y."/>
            <person name="Nagai Y."/>
            <person name="Toyoda A."/>
            <person name="Suzuki Y."/>
            <person name="Arimoto A."/>
            <person name="Ishii H."/>
            <person name="Satoh N."/>
            <person name="Nishiyama T."/>
            <person name="Hasebe M."/>
            <person name="Maruyama T."/>
            <person name="Minagawa J."/>
            <person name="Obokata J."/>
            <person name="Shigenobu S."/>
        </authorList>
    </citation>
    <scope>NUCLEOTIDE SEQUENCE [LARGE SCALE GENOMIC DNA]</scope>
</reference>